<evidence type="ECO:0000313" key="3">
    <source>
        <dbReference type="EMBL" id="MDX8486914.1"/>
    </source>
</evidence>
<organism evidence="3 4">
    <name type="scientific">Mesorhizobium humile</name>
    <dbReference type="NCBI Taxonomy" id="3072313"/>
    <lineage>
        <taxon>Bacteria</taxon>
        <taxon>Pseudomonadati</taxon>
        <taxon>Pseudomonadota</taxon>
        <taxon>Alphaproteobacteria</taxon>
        <taxon>Hyphomicrobiales</taxon>
        <taxon>Phyllobacteriaceae</taxon>
        <taxon>Mesorhizobium</taxon>
    </lineage>
</organism>
<proteinExistence type="predicted"/>
<dbReference type="RefSeq" id="WP_320296616.1">
    <property type="nucleotide sequence ID" value="NZ_JAVIIU010000007.1"/>
</dbReference>
<keyword evidence="2" id="KW-0732">Signal</keyword>
<feature type="region of interest" description="Disordered" evidence="1">
    <location>
        <begin position="76"/>
        <end position="125"/>
    </location>
</feature>
<comment type="caution">
    <text evidence="3">The sequence shown here is derived from an EMBL/GenBank/DDBJ whole genome shotgun (WGS) entry which is preliminary data.</text>
</comment>
<dbReference type="Proteomes" id="UP001280156">
    <property type="component" value="Unassembled WGS sequence"/>
</dbReference>
<feature type="chain" id="PRO_5046865937" description="DUF3761 domain-containing protein" evidence="2">
    <location>
        <begin position="28"/>
        <end position="125"/>
    </location>
</feature>
<accession>A0ABU4YIY8</accession>
<reference evidence="3 4" key="1">
    <citation type="submission" date="2023-08" db="EMBL/GenBank/DDBJ databases">
        <title>Implementing the SeqCode for naming new Mesorhizobium species isolated from Vachellia karroo root nodules.</title>
        <authorList>
            <person name="Van Lill M."/>
        </authorList>
    </citation>
    <scope>NUCLEOTIDE SEQUENCE [LARGE SCALE GENOMIC DNA]</scope>
    <source>
        <strain evidence="3 4">VK2B</strain>
    </source>
</reference>
<evidence type="ECO:0000256" key="1">
    <source>
        <dbReference type="SAM" id="MobiDB-lite"/>
    </source>
</evidence>
<sequence>MRKLFLAALAATGLMMLLLPGPRAALAWPPSGCPSGQYGIVGAGGATKGQPIPYACTPKCHNGWHVEQGYCVKTASAPPPPASASTEGGGAAKCHGGPAPYKKQTHSTANASTGQYNSASKPQKC</sequence>
<dbReference type="EMBL" id="JAVIIV010000010">
    <property type="protein sequence ID" value="MDX8486914.1"/>
    <property type="molecule type" value="Genomic_DNA"/>
</dbReference>
<feature type="signal peptide" evidence="2">
    <location>
        <begin position="1"/>
        <end position="27"/>
    </location>
</feature>
<keyword evidence="4" id="KW-1185">Reference proteome</keyword>
<evidence type="ECO:0000256" key="2">
    <source>
        <dbReference type="SAM" id="SignalP"/>
    </source>
</evidence>
<evidence type="ECO:0008006" key="5">
    <source>
        <dbReference type="Google" id="ProtNLM"/>
    </source>
</evidence>
<protein>
    <recommendedName>
        <fullName evidence="5">DUF3761 domain-containing protein</fullName>
    </recommendedName>
</protein>
<feature type="compositionally biased region" description="Polar residues" evidence="1">
    <location>
        <begin position="106"/>
        <end position="125"/>
    </location>
</feature>
<evidence type="ECO:0000313" key="4">
    <source>
        <dbReference type="Proteomes" id="UP001280156"/>
    </source>
</evidence>
<name>A0ABU4YIY8_9HYPH</name>
<gene>
    <name evidence="3" type="ORF">RFM52_17040</name>
</gene>